<dbReference type="GO" id="GO:0009088">
    <property type="term" value="P:threonine biosynthetic process"/>
    <property type="evidence" value="ECO:0007669"/>
    <property type="project" value="UniProtKB-UniPathway"/>
</dbReference>
<evidence type="ECO:0000259" key="18">
    <source>
        <dbReference type="Pfam" id="PF03447"/>
    </source>
</evidence>
<keyword evidence="20" id="KW-1185">Reference proteome</keyword>
<dbReference type="SUPFAM" id="SSF55347">
    <property type="entry name" value="Glyceraldehyde-3-phosphate dehydrogenase-like, C-terminal domain"/>
    <property type="match status" value="1"/>
</dbReference>
<dbReference type="PANTHER" id="PTHR43070:SF5">
    <property type="entry name" value="HOMOSERINE DEHYDROGENASE"/>
    <property type="match status" value="1"/>
</dbReference>
<feature type="binding site" evidence="16">
    <location>
        <position position="118"/>
    </location>
    <ligand>
        <name>NADPH</name>
        <dbReference type="ChEBI" id="CHEBI:57783"/>
    </ligand>
</feature>
<comment type="pathway">
    <text evidence="2">Amino-acid biosynthesis; L-threonine biosynthesis; L-threonine from L-aspartate: step 3/5.</text>
</comment>
<dbReference type="PANTHER" id="PTHR43070">
    <property type="match status" value="1"/>
</dbReference>
<comment type="cofactor">
    <cofactor evidence="1">
        <name>a metal cation</name>
        <dbReference type="ChEBI" id="CHEBI:25213"/>
    </cofactor>
</comment>
<keyword evidence="9 14" id="KW-0521">NADP</keyword>
<evidence type="ECO:0000256" key="11">
    <source>
        <dbReference type="ARBA" id="ARBA00023167"/>
    </source>
</evidence>
<evidence type="ECO:0000256" key="6">
    <source>
        <dbReference type="ARBA" id="ARBA00013376"/>
    </source>
</evidence>
<accession>A0A0H2R510</accession>
<keyword evidence="10 14" id="KW-0560">Oxidoreductase</keyword>
<gene>
    <name evidence="19" type="ORF">SCHPADRAFT_861450</name>
</gene>
<evidence type="ECO:0000256" key="7">
    <source>
        <dbReference type="ARBA" id="ARBA00022605"/>
    </source>
</evidence>
<dbReference type="InterPro" id="IPR036291">
    <property type="entry name" value="NAD(P)-bd_dom_sf"/>
</dbReference>
<dbReference type="GO" id="GO:0004412">
    <property type="term" value="F:homoserine dehydrogenase activity"/>
    <property type="evidence" value="ECO:0007669"/>
    <property type="project" value="UniProtKB-EC"/>
</dbReference>
<keyword evidence="8 14" id="KW-0791">Threonine biosynthesis</keyword>
<protein>
    <recommendedName>
        <fullName evidence="6 14">Homoserine dehydrogenase</fullName>
        <shortName evidence="14">HDH</shortName>
        <ecNumber evidence="5 14">1.1.1.3</ecNumber>
    </recommendedName>
</protein>
<reference evidence="19 20" key="1">
    <citation type="submission" date="2015-04" db="EMBL/GenBank/DDBJ databases">
        <title>Complete genome sequence of Schizopora paradoxa KUC8140, a cosmopolitan wood degrader in East Asia.</title>
        <authorList>
            <consortium name="DOE Joint Genome Institute"/>
            <person name="Min B."/>
            <person name="Park H."/>
            <person name="Jang Y."/>
            <person name="Kim J.-J."/>
            <person name="Kim K.H."/>
            <person name="Pangilinan J."/>
            <person name="Lipzen A."/>
            <person name="Riley R."/>
            <person name="Grigoriev I.V."/>
            <person name="Spatafora J.W."/>
            <person name="Choi I.-G."/>
        </authorList>
    </citation>
    <scope>NUCLEOTIDE SEQUENCE [LARGE SCALE GENOMIC DNA]</scope>
    <source>
        <strain evidence="19 20">KUC8140</strain>
    </source>
</reference>
<dbReference type="InterPro" id="IPR005106">
    <property type="entry name" value="Asp/hSer_DH_NAD-bd"/>
</dbReference>
<dbReference type="Gene3D" id="3.30.360.10">
    <property type="entry name" value="Dihydrodipicolinate Reductase, domain 2"/>
    <property type="match status" value="1"/>
</dbReference>
<evidence type="ECO:0000256" key="10">
    <source>
        <dbReference type="ARBA" id="ARBA00023002"/>
    </source>
</evidence>
<dbReference type="AlphaFoldDB" id="A0A0H2R510"/>
<dbReference type="SUPFAM" id="SSF51735">
    <property type="entry name" value="NAD(P)-binding Rossmann-fold domains"/>
    <property type="match status" value="1"/>
</dbReference>
<evidence type="ECO:0000256" key="4">
    <source>
        <dbReference type="ARBA" id="ARBA00006753"/>
    </source>
</evidence>
<evidence type="ECO:0000259" key="17">
    <source>
        <dbReference type="Pfam" id="PF00742"/>
    </source>
</evidence>
<keyword evidence="11 14" id="KW-0486">Methionine biosynthesis</keyword>
<keyword evidence="7 14" id="KW-0028">Amino-acid biosynthesis</keyword>
<dbReference type="FunFam" id="3.30.360.10:FF:000006">
    <property type="entry name" value="Bifunctional aspartokinase/homoserine dehydrogenase"/>
    <property type="match status" value="1"/>
</dbReference>
<proteinExistence type="inferred from homology"/>
<evidence type="ECO:0000313" key="19">
    <source>
        <dbReference type="EMBL" id="KLO06402.1"/>
    </source>
</evidence>
<dbReference type="EMBL" id="KQ086210">
    <property type="protein sequence ID" value="KLO06402.1"/>
    <property type="molecule type" value="Genomic_DNA"/>
</dbReference>
<feature type="binding site" evidence="16">
    <location>
        <position position="94"/>
    </location>
    <ligand>
        <name>NADPH</name>
        <dbReference type="ChEBI" id="CHEBI:57783"/>
    </ligand>
</feature>
<dbReference type="InParanoid" id="A0A0H2R510"/>
<dbReference type="Pfam" id="PF03447">
    <property type="entry name" value="NAD_binding_3"/>
    <property type="match status" value="1"/>
</dbReference>
<dbReference type="GO" id="GO:0009086">
    <property type="term" value="P:methionine biosynthetic process"/>
    <property type="evidence" value="ECO:0007669"/>
    <property type="project" value="UniProtKB-KW"/>
</dbReference>
<evidence type="ECO:0000313" key="20">
    <source>
        <dbReference type="Proteomes" id="UP000053477"/>
    </source>
</evidence>
<comment type="catalytic activity">
    <reaction evidence="12">
        <text>L-homoserine + NADP(+) = L-aspartate 4-semialdehyde + NADPH + H(+)</text>
        <dbReference type="Rhea" id="RHEA:15761"/>
        <dbReference type="ChEBI" id="CHEBI:15378"/>
        <dbReference type="ChEBI" id="CHEBI:57476"/>
        <dbReference type="ChEBI" id="CHEBI:57783"/>
        <dbReference type="ChEBI" id="CHEBI:58349"/>
        <dbReference type="ChEBI" id="CHEBI:537519"/>
        <dbReference type="EC" id="1.1.1.3"/>
    </reaction>
    <physiologicalReaction direction="right-to-left" evidence="12">
        <dbReference type="Rhea" id="RHEA:15763"/>
    </physiologicalReaction>
</comment>
<feature type="binding site" evidence="16">
    <location>
        <begin position="7"/>
        <end position="12"/>
    </location>
    <ligand>
        <name>NADP(+)</name>
        <dbReference type="ChEBI" id="CHEBI:58349"/>
    </ligand>
</feature>
<dbReference type="FunCoup" id="A0A0H2R510">
    <property type="interactions" value="121"/>
</dbReference>
<dbReference type="GO" id="GO:0050661">
    <property type="term" value="F:NADP binding"/>
    <property type="evidence" value="ECO:0007669"/>
    <property type="project" value="InterPro"/>
</dbReference>
<comment type="similarity">
    <text evidence="4 14">Belongs to the homoserine dehydrogenase family.</text>
</comment>
<evidence type="ECO:0000256" key="16">
    <source>
        <dbReference type="PIRSR" id="PIRSR036497-2"/>
    </source>
</evidence>
<dbReference type="OrthoDB" id="67851at2759"/>
<dbReference type="Proteomes" id="UP000053477">
    <property type="component" value="Unassembled WGS sequence"/>
</dbReference>
<dbReference type="Pfam" id="PF00742">
    <property type="entry name" value="Homoserine_dh"/>
    <property type="match status" value="1"/>
</dbReference>
<sequence length="364" mass="39114">MYVAVVGKGLVGAEFVDQLLSLPVPSNPFNIFSISSSKKTWIRPQGLVHTEWKKAFESSASDASDTVTLLKSTLGTEMETLVKAGHKVVLVDNTSSDTIAQLYPRFLSAGVNVITPNKKAFSSDLTLYEEILTAGMSSGAKFYNESTVGAGLPVISTLKDLVTTGDNVSKIEGVFSGTMSYIFNNFSTSSRNGPTFSSVVTKARELGYTEPHPADDLNGADVARKLTILSRFIPELLPLLPQGYISVDTKSLVPPALKNIATGDEFIQALPTFDDAMERLRTEALQEGKVLRYVGVIDVATQTIKASLEKYDVNHAFATSLGGSDNIIMFHTNRYGERPLIIQGAGAGAAVTAMGVLSDLLRFT</sequence>
<dbReference type="STRING" id="27342.A0A0H2R510"/>
<dbReference type="PIRSF" id="PIRSF036497">
    <property type="entry name" value="HDH_short"/>
    <property type="match status" value="1"/>
</dbReference>
<feature type="domain" description="Homoserine dehydrogenase catalytic" evidence="17">
    <location>
        <begin position="153"/>
        <end position="361"/>
    </location>
</feature>
<evidence type="ECO:0000256" key="12">
    <source>
        <dbReference type="ARBA" id="ARBA00048841"/>
    </source>
</evidence>
<dbReference type="Gene3D" id="3.40.50.720">
    <property type="entry name" value="NAD(P)-binding Rossmann-like Domain"/>
    <property type="match status" value="1"/>
</dbReference>
<dbReference type="UniPathway" id="UPA00051">
    <property type="reaction ID" value="UER00465"/>
</dbReference>
<dbReference type="InterPro" id="IPR011147">
    <property type="entry name" value="Bifunc_Aspkin/hSer_DH"/>
</dbReference>
<dbReference type="EC" id="1.1.1.3" evidence="5 14"/>
<feature type="binding site" evidence="16">
    <location>
        <position position="210"/>
    </location>
    <ligand>
        <name>L-homoserine</name>
        <dbReference type="ChEBI" id="CHEBI:57476"/>
    </ligand>
</feature>
<dbReference type="GO" id="GO:0009090">
    <property type="term" value="P:homoserine biosynthetic process"/>
    <property type="evidence" value="ECO:0007669"/>
    <property type="project" value="TreeGrafter"/>
</dbReference>
<dbReference type="InterPro" id="IPR001342">
    <property type="entry name" value="HDH_cat"/>
</dbReference>
<evidence type="ECO:0000256" key="8">
    <source>
        <dbReference type="ARBA" id="ARBA00022697"/>
    </source>
</evidence>
<evidence type="ECO:0000256" key="15">
    <source>
        <dbReference type="PIRSR" id="PIRSR036497-1"/>
    </source>
</evidence>
<comment type="function">
    <text evidence="13">Catalyzes the conversion of L-aspartate-beta-semialdehyde (L-Asa) to L-homoserine (L-Hse), the third step in the biosynthesis of amino acids that derive from aspartate (the aspartate family of amino acids), including methioinine and threonine, the latter of which is a precursor to isoleucine; production of homoserine leads to a branch-point in the pathway as it can either be O-phosphorylated for processing to threonine, or O-acylated for processing to methionine.</text>
</comment>
<dbReference type="UniPathway" id="UPA00050">
    <property type="reaction ID" value="UER00063"/>
</dbReference>
<evidence type="ECO:0000256" key="14">
    <source>
        <dbReference type="PIRNR" id="PIRNR036497"/>
    </source>
</evidence>
<name>A0A0H2R510_9AGAM</name>
<feature type="active site" description="Proton donor" evidence="15">
    <location>
        <position position="225"/>
    </location>
</feature>
<evidence type="ECO:0000256" key="9">
    <source>
        <dbReference type="ARBA" id="ARBA00022857"/>
    </source>
</evidence>
<dbReference type="InterPro" id="IPR022697">
    <property type="entry name" value="HDH_short"/>
</dbReference>
<evidence type="ECO:0000256" key="1">
    <source>
        <dbReference type="ARBA" id="ARBA00001920"/>
    </source>
</evidence>
<evidence type="ECO:0000256" key="5">
    <source>
        <dbReference type="ARBA" id="ARBA00013213"/>
    </source>
</evidence>
<evidence type="ECO:0000256" key="2">
    <source>
        <dbReference type="ARBA" id="ARBA00005056"/>
    </source>
</evidence>
<feature type="domain" description="Aspartate/homoserine dehydrogenase NAD-binding" evidence="18">
    <location>
        <begin position="7"/>
        <end position="143"/>
    </location>
</feature>
<evidence type="ECO:0000256" key="3">
    <source>
        <dbReference type="ARBA" id="ARBA00005062"/>
    </source>
</evidence>
<evidence type="ECO:0000256" key="13">
    <source>
        <dbReference type="ARBA" id="ARBA00059589"/>
    </source>
</evidence>
<comment type="pathway">
    <text evidence="3">Amino-acid biosynthesis; L-methionine biosynthesis via de novo pathway; L-homoserine from L-aspartate: step 3/3.</text>
</comment>
<organism evidence="19 20">
    <name type="scientific">Schizopora paradoxa</name>
    <dbReference type="NCBI Taxonomy" id="27342"/>
    <lineage>
        <taxon>Eukaryota</taxon>
        <taxon>Fungi</taxon>
        <taxon>Dikarya</taxon>
        <taxon>Basidiomycota</taxon>
        <taxon>Agaricomycotina</taxon>
        <taxon>Agaricomycetes</taxon>
        <taxon>Hymenochaetales</taxon>
        <taxon>Schizoporaceae</taxon>
        <taxon>Schizopora</taxon>
    </lineage>
</organism>